<dbReference type="GO" id="GO:0019253">
    <property type="term" value="P:reductive pentose-phosphate cycle"/>
    <property type="evidence" value="ECO:0007669"/>
    <property type="project" value="UniProtKB-KW"/>
</dbReference>
<dbReference type="EC" id="2.7.1.19" evidence="3 11"/>
<protein>
    <recommendedName>
        <fullName evidence="3 11">Phosphoribulokinase</fullName>
        <ecNumber evidence="3 11">2.7.1.19</ecNumber>
    </recommendedName>
</protein>
<evidence type="ECO:0000256" key="5">
    <source>
        <dbReference type="ARBA" id="ARBA00022567"/>
    </source>
</evidence>
<comment type="similarity">
    <text evidence="2 11">Belongs to the phosphoribulokinase family.</text>
</comment>
<dbReference type="EMBL" id="LJZR01000014">
    <property type="protein sequence ID" value="KPQ35090.1"/>
    <property type="molecule type" value="Genomic_DNA"/>
</dbReference>
<comment type="pathway">
    <text evidence="1">Carbohydrate biosynthesis; Calvin cycle.</text>
</comment>
<evidence type="ECO:0000256" key="11">
    <source>
        <dbReference type="RuleBase" id="RU004082"/>
    </source>
</evidence>
<evidence type="ECO:0000256" key="4">
    <source>
        <dbReference type="ARBA" id="ARBA00022531"/>
    </source>
</evidence>
<dbReference type="InterPro" id="IPR006082">
    <property type="entry name" value="PRK"/>
</dbReference>
<dbReference type="PANTHER" id="PTHR10285">
    <property type="entry name" value="URIDINE KINASE"/>
    <property type="match status" value="1"/>
</dbReference>
<evidence type="ECO:0000256" key="9">
    <source>
        <dbReference type="ARBA" id="ARBA00022840"/>
    </source>
</evidence>
<reference evidence="13 14" key="1">
    <citation type="submission" date="2015-09" db="EMBL/GenBank/DDBJ databases">
        <title>Identification and resolution of microdiversity through metagenomic sequencing of parallel consortia.</title>
        <authorList>
            <person name="Nelson W.C."/>
            <person name="Romine M.F."/>
            <person name="Lindemann S.R."/>
        </authorList>
    </citation>
    <scope>NUCLEOTIDE SEQUENCE [LARGE SCALE GENOMIC DNA]</scope>
    <source>
        <strain evidence="13">Ana</strain>
    </source>
</reference>
<dbReference type="Gene3D" id="3.40.50.300">
    <property type="entry name" value="P-loop containing nucleotide triphosphate hydrolases"/>
    <property type="match status" value="1"/>
</dbReference>
<gene>
    <name evidence="13" type="primary">prkB-2</name>
    <name evidence="13" type="ORF">HLUCCA11_11770</name>
</gene>
<dbReference type="PRINTS" id="PR00478">
    <property type="entry name" value="PHRIBLKINASE"/>
</dbReference>
<keyword evidence="4" id="KW-0602">Photosynthesis</keyword>
<dbReference type="GO" id="GO:0005524">
    <property type="term" value="F:ATP binding"/>
    <property type="evidence" value="ECO:0007669"/>
    <property type="project" value="UniProtKB-KW"/>
</dbReference>
<dbReference type="Proteomes" id="UP000050465">
    <property type="component" value="Unassembled WGS sequence"/>
</dbReference>
<dbReference type="STRING" id="1666911.HLUCCA11_11770"/>
<proteinExistence type="inferred from homology"/>
<evidence type="ECO:0000313" key="14">
    <source>
        <dbReference type="Proteomes" id="UP000050465"/>
    </source>
</evidence>
<keyword evidence="9" id="KW-0067">ATP-binding</keyword>
<dbReference type="PATRIC" id="fig|1666911.3.peg.4417"/>
<keyword evidence="8 13" id="KW-0418">Kinase</keyword>
<evidence type="ECO:0000256" key="6">
    <source>
        <dbReference type="ARBA" id="ARBA00022679"/>
    </source>
</evidence>
<organism evidence="13 14">
    <name type="scientific">Phormidesmis priestleyi Ana</name>
    <dbReference type="NCBI Taxonomy" id="1666911"/>
    <lineage>
        <taxon>Bacteria</taxon>
        <taxon>Bacillati</taxon>
        <taxon>Cyanobacteriota</taxon>
        <taxon>Cyanophyceae</taxon>
        <taxon>Leptolyngbyales</taxon>
        <taxon>Leptolyngbyaceae</taxon>
        <taxon>Phormidesmis</taxon>
    </lineage>
</organism>
<dbReference type="AlphaFoldDB" id="A0A0N8KMZ2"/>
<evidence type="ECO:0000256" key="8">
    <source>
        <dbReference type="ARBA" id="ARBA00022777"/>
    </source>
</evidence>
<dbReference type="SUPFAM" id="SSF52540">
    <property type="entry name" value="P-loop containing nucleoside triphosphate hydrolases"/>
    <property type="match status" value="1"/>
</dbReference>
<evidence type="ECO:0000256" key="7">
    <source>
        <dbReference type="ARBA" id="ARBA00022741"/>
    </source>
</evidence>
<evidence type="ECO:0000256" key="2">
    <source>
        <dbReference type="ARBA" id="ARBA00009719"/>
    </source>
</evidence>
<evidence type="ECO:0000256" key="1">
    <source>
        <dbReference type="ARBA" id="ARBA00005215"/>
    </source>
</evidence>
<evidence type="ECO:0000313" key="13">
    <source>
        <dbReference type="EMBL" id="KPQ35090.1"/>
    </source>
</evidence>
<comment type="caution">
    <text evidence="13">The sequence shown here is derived from an EMBL/GenBank/DDBJ whole genome shotgun (WGS) entry which is preliminary data.</text>
</comment>
<dbReference type="InterPro" id="IPR006083">
    <property type="entry name" value="PRK/URK"/>
</dbReference>
<evidence type="ECO:0000256" key="3">
    <source>
        <dbReference type="ARBA" id="ARBA00012042"/>
    </source>
</evidence>
<dbReference type="Pfam" id="PF00485">
    <property type="entry name" value="PRK"/>
    <property type="match status" value="1"/>
</dbReference>
<dbReference type="GO" id="GO:0008974">
    <property type="term" value="F:phosphoribulokinase activity"/>
    <property type="evidence" value="ECO:0007669"/>
    <property type="project" value="UniProtKB-EC"/>
</dbReference>
<dbReference type="NCBIfam" id="NF005655">
    <property type="entry name" value="PRK07429.1"/>
    <property type="match status" value="1"/>
</dbReference>
<accession>A0A0N8KMZ2</accession>
<name>A0A0N8KMZ2_9CYAN</name>
<comment type="catalytic activity">
    <reaction evidence="10 11">
        <text>D-ribulose 5-phosphate + ATP = D-ribulose 1,5-bisphosphate + ADP + H(+)</text>
        <dbReference type="Rhea" id="RHEA:19365"/>
        <dbReference type="ChEBI" id="CHEBI:15378"/>
        <dbReference type="ChEBI" id="CHEBI:30616"/>
        <dbReference type="ChEBI" id="CHEBI:57870"/>
        <dbReference type="ChEBI" id="CHEBI:58121"/>
        <dbReference type="ChEBI" id="CHEBI:456216"/>
        <dbReference type="EC" id="2.7.1.19"/>
    </reaction>
</comment>
<feature type="domain" description="Phosphoribulokinase/uridine kinase" evidence="12">
    <location>
        <begin position="7"/>
        <end position="185"/>
    </location>
</feature>
<evidence type="ECO:0000256" key="10">
    <source>
        <dbReference type="ARBA" id="ARBA00047663"/>
    </source>
</evidence>
<dbReference type="PROSITE" id="PS00567">
    <property type="entry name" value="PHOSPHORIBULOKINASE"/>
    <property type="match status" value="1"/>
</dbReference>
<sequence length="318" mass="35872">MADRPIIVGIVGDSAAGKTTLTRGIAQVLGEDNVVAICTDDYHRYDRKQRAEMGISALHPDCNYLDIIEQHLQDLRNGKAILKPIYNHSTGEFDAPEYIQPRKFVIVEGLLGYSTKAARDAYDVKVYLAPPEDLRAKWKIKRDTRKRGYTDEQVLEALRKREPDSEAFIRPQRQWSDVIVSFLPPSDEQDSGNDLLLDVKLVLRPTLPHPDFTHILDDKGNDLGDAVRLLLDRDMGKPVDVLSVDGHATEEQVQQLERILCKEVPYLGQFCSLEGNQDVGKLVGTTGETLQSYPLALTQLLITYHMLKALERAQKNKK</sequence>
<keyword evidence="5" id="KW-0113">Calvin cycle</keyword>
<dbReference type="InterPro" id="IPR027417">
    <property type="entry name" value="P-loop_NTPase"/>
</dbReference>
<evidence type="ECO:0000259" key="12">
    <source>
        <dbReference type="Pfam" id="PF00485"/>
    </source>
</evidence>
<keyword evidence="6 13" id="KW-0808">Transferase</keyword>
<keyword evidence="7" id="KW-0547">Nucleotide-binding</keyword>